<dbReference type="InterPro" id="IPR011705">
    <property type="entry name" value="BACK"/>
</dbReference>
<dbReference type="SMART" id="SM00225">
    <property type="entry name" value="BTB"/>
    <property type="match status" value="1"/>
</dbReference>
<dbReference type="Pfam" id="PF00651">
    <property type="entry name" value="BTB"/>
    <property type="match status" value="1"/>
</dbReference>
<proteinExistence type="predicted"/>
<evidence type="ECO:0000313" key="2">
    <source>
        <dbReference type="EMBL" id="OQR82613.1"/>
    </source>
</evidence>
<evidence type="ECO:0000313" key="3">
    <source>
        <dbReference type="Proteomes" id="UP000243579"/>
    </source>
</evidence>
<reference evidence="2 3" key="1">
    <citation type="journal article" date="2014" name="Genome Biol. Evol.">
        <title>The secreted proteins of Achlya hypogyna and Thraustotheca clavata identify the ancestral oomycete secretome and reveal gene acquisitions by horizontal gene transfer.</title>
        <authorList>
            <person name="Misner I."/>
            <person name="Blouin N."/>
            <person name="Leonard G."/>
            <person name="Richards T.A."/>
            <person name="Lane C.E."/>
        </authorList>
    </citation>
    <scope>NUCLEOTIDE SEQUENCE [LARGE SCALE GENOMIC DNA]</scope>
    <source>
        <strain evidence="2 3">ATCC 48635</strain>
    </source>
</reference>
<name>A0A1V9YA59_ACHHY</name>
<dbReference type="SUPFAM" id="SSF54695">
    <property type="entry name" value="POZ domain"/>
    <property type="match status" value="1"/>
</dbReference>
<dbReference type="PANTHER" id="PTHR24410:SF23">
    <property type="entry name" value="BTB DOMAIN-CONTAINING PROTEIN-RELATED"/>
    <property type="match status" value="1"/>
</dbReference>
<dbReference type="InterPro" id="IPR051481">
    <property type="entry name" value="BTB-POZ/Galectin-3-binding"/>
</dbReference>
<accession>A0A1V9YA59</accession>
<feature type="domain" description="BTB" evidence="1">
    <location>
        <begin position="33"/>
        <end position="100"/>
    </location>
</feature>
<comment type="caution">
    <text evidence="2">The sequence shown here is derived from an EMBL/GenBank/DDBJ whole genome shotgun (WGS) entry which is preliminary data.</text>
</comment>
<dbReference type="Gene3D" id="1.25.40.420">
    <property type="match status" value="1"/>
</dbReference>
<gene>
    <name evidence="2" type="ORF">ACHHYP_15726</name>
</gene>
<dbReference type="PROSITE" id="PS50097">
    <property type="entry name" value="BTB"/>
    <property type="match status" value="1"/>
</dbReference>
<organism evidence="2 3">
    <name type="scientific">Achlya hypogyna</name>
    <name type="common">Oomycete</name>
    <name type="synonym">Protoachlya hypogyna</name>
    <dbReference type="NCBI Taxonomy" id="1202772"/>
    <lineage>
        <taxon>Eukaryota</taxon>
        <taxon>Sar</taxon>
        <taxon>Stramenopiles</taxon>
        <taxon>Oomycota</taxon>
        <taxon>Saprolegniomycetes</taxon>
        <taxon>Saprolegniales</taxon>
        <taxon>Achlyaceae</taxon>
        <taxon>Achlya</taxon>
    </lineage>
</organism>
<protein>
    <recommendedName>
        <fullName evidence="1">BTB domain-containing protein</fullName>
    </recommendedName>
</protein>
<dbReference type="AlphaFoldDB" id="A0A1V9YA59"/>
<dbReference type="InterPro" id="IPR000210">
    <property type="entry name" value="BTB/POZ_dom"/>
</dbReference>
<dbReference type="Proteomes" id="UP000243579">
    <property type="component" value="Unassembled WGS sequence"/>
</dbReference>
<keyword evidence="3" id="KW-1185">Reference proteome</keyword>
<dbReference type="CDD" id="cd18186">
    <property type="entry name" value="BTB_POZ_ZBTB_KLHL-like"/>
    <property type="match status" value="1"/>
</dbReference>
<evidence type="ECO:0000259" key="1">
    <source>
        <dbReference type="PROSITE" id="PS50097"/>
    </source>
</evidence>
<dbReference type="Gene3D" id="3.30.710.10">
    <property type="entry name" value="Potassium Channel Kv1.1, Chain A"/>
    <property type="match status" value="1"/>
</dbReference>
<dbReference type="InterPro" id="IPR011333">
    <property type="entry name" value="SKP1/BTB/POZ_sf"/>
</dbReference>
<sequence length="286" mass="32132">MEDVVREAFHDHGDLSARLSTHNFRTPSPESCFDVVLRVGAVRFHAHRFLLAASSKPLRAMLTGAMREARETEVSLNGIEPDIMQQLLEFIYTGNVELNTETVVRTMMAAEIYALDALRDGCMQFALVHAKHIFKSNSIEPLPEKLLCELVAHDNLQIPEAALFDAVLVWAKARIDDADDAENTGVFGPALHVLLQDVLPLIRFPSMSVRTLYGTVKPLVRDLVVPEYLLTEALFFHLNWRAARTPDEKKRMTPRTFSSASRKLKRVSFTQTVSFSSPPDTTDSIL</sequence>
<dbReference type="OrthoDB" id="6418787at2759"/>
<dbReference type="EMBL" id="JNBR01002429">
    <property type="protein sequence ID" value="OQR82613.1"/>
    <property type="molecule type" value="Genomic_DNA"/>
</dbReference>
<dbReference type="SMART" id="SM00875">
    <property type="entry name" value="BACK"/>
    <property type="match status" value="1"/>
</dbReference>
<dbReference type="PANTHER" id="PTHR24410">
    <property type="entry name" value="HL07962P-RELATED"/>
    <property type="match status" value="1"/>
</dbReference>